<reference evidence="1" key="1">
    <citation type="journal article" date="2013" name="Int. J. Syst. Evol. Microbiol.">
        <title>Aestuariibaculum suncheonense gen. nov., sp. nov., a marine bacterium of the family Flavobacteriaceae isolated from a tidal flat and emended descriptions of the genera Gaetbulibacter and Tamlana.</title>
        <authorList>
            <person name="Jeong S.H."/>
            <person name="Park M.S."/>
            <person name="Jin H.M."/>
            <person name="Lee K."/>
            <person name="Park W."/>
            <person name="Jeon C.O."/>
        </authorList>
    </citation>
    <scope>NUCLEOTIDE SEQUENCE</scope>
    <source>
        <strain evidence="1">SC17</strain>
    </source>
</reference>
<name>A0A8J6QYJ9_9FLAO</name>
<comment type="caution">
    <text evidence="1">The sequence shown here is derived from an EMBL/GenBank/DDBJ whole genome shotgun (WGS) entry which is preliminary data.</text>
</comment>
<proteinExistence type="predicted"/>
<dbReference type="AlphaFoldDB" id="A0A8J6QYJ9"/>
<keyword evidence="2" id="KW-1185">Reference proteome</keyword>
<dbReference type="RefSeq" id="WP_188217353.1">
    <property type="nucleotide sequence ID" value="NZ_BAABGH010000002.1"/>
</dbReference>
<evidence type="ECO:0000313" key="1">
    <source>
        <dbReference type="EMBL" id="MBD0836859.1"/>
    </source>
</evidence>
<accession>A0A8J6QYJ9</accession>
<protein>
    <submittedName>
        <fullName evidence="1">Uncharacterized protein</fullName>
    </submittedName>
</protein>
<dbReference type="Proteomes" id="UP000602057">
    <property type="component" value="Unassembled WGS sequence"/>
</dbReference>
<sequence length="239" mass="28577">MRLKRFLKLSFFIITINVNSQSLIETIFYQMKISDLNEFSKRNLIESGKIFNVKEKIYTDESQIPENEKNEFHREFEIESFLPKSGFLSFNENFIRADGGSHYDLCYWNTSKDYKLVAFRYFEFGSESYDELEFFILKNNKIVEIDSKNILPKLELEDLVDIKAIEKDGLDKVELLRIFQKVTELEFILPKKGKNIIVDSFEKDVELNGQEFDSFQKFRKYFKKNIVLIWNDGYFELDK</sequence>
<organism evidence="1 2">
    <name type="scientific">Aestuariibaculum suncheonense</name>
    <dbReference type="NCBI Taxonomy" id="1028745"/>
    <lineage>
        <taxon>Bacteria</taxon>
        <taxon>Pseudomonadati</taxon>
        <taxon>Bacteroidota</taxon>
        <taxon>Flavobacteriia</taxon>
        <taxon>Flavobacteriales</taxon>
        <taxon>Flavobacteriaceae</taxon>
    </lineage>
</organism>
<evidence type="ECO:0000313" key="2">
    <source>
        <dbReference type="Proteomes" id="UP000602057"/>
    </source>
</evidence>
<dbReference type="EMBL" id="JACVXC010000008">
    <property type="protein sequence ID" value="MBD0836859.1"/>
    <property type="molecule type" value="Genomic_DNA"/>
</dbReference>
<reference evidence="1" key="2">
    <citation type="submission" date="2020-09" db="EMBL/GenBank/DDBJ databases">
        <authorList>
            <person name="Wu Z."/>
        </authorList>
    </citation>
    <scope>NUCLEOTIDE SEQUENCE</scope>
    <source>
        <strain evidence="1">SC17</strain>
    </source>
</reference>
<gene>
    <name evidence="1" type="ORF">ICJ84_15595</name>
</gene>